<dbReference type="Pfam" id="PF00196">
    <property type="entry name" value="GerE"/>
    <property type="match status" value="1"/>
</dbReference>
<feature type="domain" description="Histidine kinase" evidence="10">
    <location>
        <begin position="892"/>
        <end position="1105"/>
    </location>
</feature>
<keyword evidence="5 14" id="KW-0378">Hydrolase</keyword>
<dbReference type="SUPFAM" id="SSF52738">
    <property type="entry name" value="Methylesterase CheB, C-terminal domain"/>
    <property type="match status" value="1"/>
</dbReference>
<dbReference type="PROSITE" id="PS50109">
    <property type="entry name" value="HIS_KIN"/>
    <property type="match status" value="1"/>
</dbReference>
<feature type="domain" description="CheB-type methylesterase" evidence="12">
    <location>
        <begin position="35"/>
        <end position="218"/>
    </location>
</feature>
<dbReference type="EC" id="2.7.13.3" evidence="2"/>
<evidence type="ECO:0000256" key="2">
    <source>
        <dbReference type="ARBA" id="ARBA00012438"/>
    </source>
</evidence>
<dbReference type="CDD" id="cd00156">
    <property type="entry name" value="REC"/>
    <property type="match status" value="1"/>
</dbReference>
<dbReference type="SMART" id="SM00448">
    <property type="entry name" value="REC"/>
    <property type="match status" value="2"/>
</dbReference>
<dbReference type="FunFam" id="3.30.565.10:FF:000049">
    <property type="entry name" value="Two-component sensor histidine kinase"/>
    <property type="match status" value="1"/>
</dbReference>
<dbReference type="InterPro" id="IPR003594">
    <property type="entry name" value="HATPase_dom"/>
</dbReference>
<dbReference type="GO" id="GO:0008984">
    <property type="term" value="F:protein-glutamate methylesterase activity"/>
    <property type="evidence" value="ECO:0007669"/>
    <property type="project" value="InterPro"/>
</dbReference>
<dbReference type="Gene3D" id="3.30.565.10">
    <property type="entry name" value="Histidine kinase-like ATPase, C-terminal domain"/>
    <property type="match status" value="1"/>
</dbReference>
<dbReference type="PROSITE" id="PS50043">
    <property type="entry name" value="HTH_LUXR_2"/>
    <property type="match status" value="1"/>
</dbReference>
<proteinExistence type="predicted"/>
<dbReference type="PhylomeDB" id="Q2RU94"/>
<dbReference type="SUPFAM" id="SSF47384">
    <property type="entry name" value="Homodimeric domain of signal transducing histidine kinase"/>
    <property type="match status" value="1"/>
</dbReference>
<evidence type="ECO:0000256" key="7">
    <source>
        <dbReference type="SAM" id="Coils"/>
    </source>
</evidence>
<keyword evidence="15" id="KW-1185">Reference proteome</keyword>
<evidence type="ECO:0000259" key="9">
    <source>
        <dbReference type="PROSITE" id="PS50043"/>
    </source>
</evidence>
<dbReference type="InterPro" id="IPR022641">
    <property type="entry name" value="CheR_N"/>
</dbReference>
<dbReference type="Pfam" id="PF02518">
    <property type="entry name" value="HATPase_c"/>
    <property type="match status" value="1"/>
</dbReference>
<feature type="coiled-coil region" evidence="7">
    <location>
        <begin position="674"/>
        <end position="750"/>
    </location>
</feature>
<dbReference type="InterPro" id="IPR035909">
    <property type="entry name" value="CheB_C"/>
</dbReference>
<dbReference type="SMART" id="SM00387">
    <property type="entry name" value="HATPase_c"/>
    <property type="match status" value="1"/>
</dbReference>
<dbReference type="GO" id="GO:0003677">
    <property type="term" value="F:DNA binding"/>
    <property type="evidence" value="ECO:0007669"/>
    <property type="project" value="UniProtKB-KW"/>
</dbReference>
<dbReference type="GO" id="GO:0008757">
    <property type="term" value="F:S-adenosylmethionine-dependent methyltransferase activity"/>
    <property type="evidence" value="ECO:0007669"/>
    <property type="project" value="InterPro"/>
</dbReference>
<dbReference type="EMBL" id="CP000230">
    <property type="protein sequence ID" value="ABC22301.1"/>
    <property type="molecule type" value="Genomic_DNA"/>
</dbReference>
<dbReference type="SUPFAM" id="SSF52172">
    <property type="entry name" value="CheY-like"/>
    <property type="match status" value="2"/>
</dbReference>
<evidence type="ECO:0000259" key="11">
    <source>
        <dbReference type="PROSITE" id="PS50110"/>
    </source>
</evidence>
<dbReference type="Pfam" id="PF00512">
    <property type="entry name" value="HisKA"/>
    <property type="match status" value="1"/>
</dbReference>
<dbReference type="Pfam" id="PF03705">
    <property type="entry name" value="CheR_N"/>
    <property type="match status" value="1"/>
</dbReference>
<dbReference type="Gene3D" id="1.10.10.10">
    <property type="entry name" value="Winged helix-like DNA-binding domain superfamily/Winged helix DNA-binding domain"/>
    <property type="match status" value="1"/>
</dbReference>
<feature type="active site" evidence="5">
    <location>
        <position position="74"/>
    </location>
</feature>
<dbReference type="PROSITE" id="PS50123">
    <property type="entry name" value="CHER"/>
    <property type="match status" value="1"/>
</dbReference>
<dbReference type="SMART" id="SM00421">
    <property type="entry name" value="HTH_LUXR"/>
    <property type="match status" value="1"/>
</dbReference>
<dbReference type="GO" id="GO:0032259">
    <property type="term" value="P:methylation"/>
    <property type="evidence" value="ECO:0007669"/>
    <property type="project" value="UniProtKB-KW"/>
</dbReference>
<dbReference type="SUPFAM" id="SSF55874">
    <property type="entry name" value="ATPase domain of HSP90 chaperone/DNA topoisomerase II/histidine kinase"/>
    <property type="match status" value="1"/>
</dbReference>
<dbReference type="GO" id="GO:0000156">
    <property type="term" value="F:phosphorelay response regulator activity"/>
    <property type="evidence" value="ECO:0007669"/>
    <property type="project" value="InterPro"/>
</dbReference>
<evidence type="ECO:0000256" key="4">
    <source>
        <dbReference type="ARBA" id="ARBA00023125"/>
    </source>
</evidence>
<organism evidence="14 15">
    <name type="scientific">Rhodospirillum rubrum (strain ATCC 11170 / ATH 1.1.1 / DSM 467 / LMG 4362 / NCIMB 8255 / S1)</name>
    <dbReference type="NCBI Taxonomy" id="269796"/>
    <lineage>
        <taxon>Bacteria</taxon>
        <taxon>Pseudomonadati</taxon>
        <taxon>Pseudomonadota</taxon>
        <taxon>Alphaproteobacteria</taxon>
        <taxon>Rhodospirillales</taxon>
        <taxon>Rhodospirillaceae</taxon>
        <taxon>Rhodospirillum</taxon>
    </lineage>
</organism>
<keyword evidence="4" id="KW-0238">DNA-binding</keyword>
<dbReference type="eggNOG" id="COG4566">
    <property type="taxonomic scope" value="Bacteria"/>
</dbReference>
<dbReference type="SUPFAM" id="SSF53335">
    <property type="entry name" value="S-adenosyl-L-methionine-dependent methyltransferases"/>
    <property type="match status" value="1"/>
</dbReference>
<evidence type="ECO:0000313" key="14">
    <source>
        <dbReference type="EMBL" id="ABC22301.1"/>
    </source>
</evidence>
<dbReference type="InterPro" id="IPR035965">
    <property type="entry name" value="PAS-like_dom_sf"/>
</dbReference>
<dbReference type="PROSITE" id="PS50122">
    <property type="entry name" value="CHEB"/>
    <property type="match status" value="1"/>
</dbReference>
<dbReference type="InterPro" id="IPR029063">
    <property type="entry name" value="SAM-dependent_MTases_sf"/>
</dbReference>
<dbReference type="PRINTS" id="PR00038">
    <property type="entry name" value="HTHLUXR"/>
</dbReference>
<dbReference type="eggNOG" id="COG2201">
    <property type="taxonomic scope" value="Bacteria"/>
</dbReference>
<keyword evidence="14" id="KW-0808">Transferase</keyword>
<comment type="catalytic activity">
    <reaction evidence="1">
        <text>ATP + protein L-histidine = ADP + protein N-phospho-L-histidine.</text>
        <dbReference type="EC" id="2.7.13.3"/>
    </reaction>
</comment>
<gene>
    <name evidence="14" type="ordered locus">Rru_A1500</name>
</gene>
<evidence type="ECO:0000256" key="1">
    <source>
        <dbReference type="ARBA" id="ARBA00000085"/>
    </source>
</evidence>
<evidence type="ECO:0000256" key="6">
    <source>
        <dbReference type="PROSITE-ProRule" id="PRU00169"/>
    </source>
</evidence>
<dbReference type="GO" id="GO:0005737">
    <property type="term" value="C:cytoplasm"/>
    <property type="evidence" value="ECO:0007669"/>
    <property type="project" value="InterPro"/>
</dbReference>
<evidence type="ECO:0000313" key="15">
    <source>
        <dbReference type="Proteomes" id="UP000001929"/>
    </source>
</evidence>
<dbReference type="InterPro" id="IPR050903">
    <property type="entry name" value="Bact_Chemotaxis_MeTrfase"/>
</dbReference>
<dbReference type="Pfam" id="PF01739">
    <property type="entry name" value="CheR"/>
    <property type="match status" value="1"/>
</dbReference>
<dbReference type="GO" id="GO:0006935">
    <property type="term" value="P:chemotaxis"/>
    <property type="evidence" value="ECO:0007669"/>
    <property type="project" value="UniProtKB-UniRule"/>
</dbReference>
<evidence type="ECO:0000259" key="13">
    <source>
        <dbReference type="PROSITE" id="PS50123"/>
    </source>
</evidence>
<keyword evidence="14" id="KW-0418">Kinase</keyword>
<evidence type="ECO:0000259" key="10">
    <source>
        <dbReference type="PROSITE" id="PS50109"/>
    </source>
</evidence>
<dbReference type="InterPro" id="IPR022642">
    <property type="entry name" value="CheR_C"/>
</dbReference>
<feature type="modified residue" description="4-aspartylphosphate" evidence="6">
    <location>
        <position position="1326"/>
    </location>
</feature>
<dbReference type="SMART" id="SM00388">
    <property type="entry name" value="HisKA"/>
    <property type="match status" value="1"/>
</dbReference>
<dbReference type="PRINTS" id="PR00996">
    <property type="entry name" value="CHERMTFRASE"/>
</dbReference>
<dbReference type="Gene3D" id="3.40.50.180">
    <property type="entry name" value="Methylesterase CheB, C-terminal domain"/>
    <property type="match status" value="1"/>
</dbReference>
<dbReference type="Gene3D" id="3.30.450.20">
    <property type="entry name" value="PAS domain"/>
    <property type="match status" value="1"/>
</dbReference>
<feature type="domain" description="CheR-type methyltransferase" evidence="13">
    <location>
        <begin position="249"/>
        <end position="510"/>
    </location>
</feature>
<evidence type="ECO:0000259" key="12">
    <source>
        <dbReference type="PROSITE" id="PS50122"/>
    </source>
</evidence>
<dbReference type="GO" id="GO:0006355">
    <property type="term" value="P:regulation of DNA-templated transcription"/>
    <property type="evidence" value="ECO:0007669"/>
    <property type="project" value="InterPro"/>
</dbReference>
<evidence type="ECO:0000256" key="5">
    <source>
        <dbReference type="PROSITE-ProRule" id="PRU00050"/>
    </source>
</evidence>
<dbReference type="STRING" id="269796.Rru_A1500"/>
<dbReference type="InterPro" id="IPR011006">
    <property type="entry name" value="CheY-like_superfamily"/>
</dbReference>
<dbReference type="InterPro" id="IPR036097">
    <property type="entry name" value="HisK_dim/P_sf"/>
</dbReference>
<sequence length="1483" mass="160616">MPRRSFPWAGAVRSRAEEGVSPTDGASEGKGGSGEADRFRVVGIGASAGGLEACKALLAALPDRPGIALILVQHLDPTHESMMVALLALQTTMTVCQAAEGMIVEPDHLYVIPPGAYLSVAGGTLHLSPPQARHGARLPFDFLLHSLAADYTQRAICVVLSGTGADGSLGLMALKERGGLVIAQDPEEAGYDGMPRSAIATGQVDLVLSLAKIAETLVGEDLPPGKPALPEEIPSSKGKGKGKGWVYAVIDLLRARTPYDFTHYKPGTLERRTERRMTLASIEVGDSARYLALLQEDATERDLLAKDLLINVTGFFRDPKVFDVLAEKTIPQMVATHPLDQPLRIWVAGCSTGEETYSLAILFREAIVSAGRAVKVQVFASDVDPDAVLSAREGRYPSTIEADVSAERLARFFTRDGDDYRILPDLRSMVVFTVQDLLADPPFSRLDMVSCRNLLIYLRPEAQAKAIGLFHFALREGGILLLGNSETAGNVEGRFEVLSKSARLYRRIGRGGRVDLRLPVVGGDGSGAQRRPLFEPARSRQATLADLCRRLVVEAYAPAAVLITLKYDCLYFLGAMDSYLRVAAGHPASDLLSLAREEVRTKLRSAIEMACETKTRTLVTGGRLTHGGTVRGFSIAVHPVSHDGEDLLLVCFLDEVPSERRADTPTSAEHAPRVAELEQELEITRSELRGAIRNLEISSEEQKAINEEALSVSEEYQATNEELLASKEELQSLNEELTALNGQLHETLERQRTTSNDLQNVLYSTDVATLFLDTALNIRFFTPATKLLFRVIPGDIGRPLADLSPLVADDALLGDAAKVLKTMTPIEREIEARSGSWYLRRILPYRTQDNGVEGVVITFADITERRWAADAREVAKRQAQIANMAKSRFLAVASHDLRQPLQTLTLLQGLLAKKVEGVQSRVLLARMDETLGAMSSMLNVLLDINQIEVGTVEAERVVFPINDLFDRVREELAYQARAKKLDWSVVSCGLSVTSDPRLLEQMIRNLLANALKYTKQGKVLLGCRRRSGSLSIEVWDSGIGIPPGELEAIFDEFHQVETPAQGQGRGLGLGLSIVRRLGDLLGHPIGVRSRLGKGSVFTINVAIAPAAAEKPSLPARRGAAEVKVDADGQRTGEILIIEDDPDVRDLLDLLLKGEGHRTVAVAEGGQAVALAEGGSIRPDLILADYNLPNGVNGLGVSATLRDVLDRPIPVVILTGDISTRTLHDIARHRCVKLNKPVKPGELTQTIARLLPPPVGPAAARLPAPPPSPGPGGPLPLIYLVDDDASLRDSLRALLEDDGLKVEDYESSEAFLAAYRPGGGEACLLIDAYLPGMSGLDLLERLKKENRLLPAIVITGYSEVAMAVQAMKAGASDFIEKPVGRTELLISIDRALEQHREHGNSGKMRLWRDAAKARLASLSARQREIMEMVLAGQPSKNIAADLGISQRTVESHRALIMKKLGVKSLPALVRLAQAASDGEVGEEG</sequence>
<dbReference type="InterPro" id="IPR001789">
    <property type="entry name" value="Sig_transdc_resp-reg_receiver"/>
</dbReference>
<dbReference type="eggNOG" id="COG2205">
    <property type="taxonomic scope" value="Bacteria"/>
</dbReference>
<dbReference type="CDD" id="cd06170">
    <property type="entry name" value="LuxR_C_like"/>
    <property type="match status" value="1"/>
</dbReference>
<dbReference type="InterPro" id="IPR036890">
    <property type="entry name" value="HATPase_C_sf"/>
</dbReference>
<reference evidence="14 15" key="1">
    <citation type="journal article" date="2011" name="Stand. Genomic Sci.">
        <title>Complete genome sequence of Rhodospirillum rubrum type strain (S1).</title>
        <authorList>
            <person name="Munk A.C."/>
            <person name="Copeland A."/>
            <person name="Lucas S."/>
            <person name="Lapidus A."/>
            <person name="Del Rio T.G."/>
            <person name="Barry K."/>
            <person name="Detter J.C."/>
            <person name="Hammon N."/>
            <person name="Israni S."/>
            <person name="Pitluck S."/>
            <person name="Brettin T."/>
            <person name="Bruce D."/>
            <person name="Han C."/>
            <person name="Tapia R."/>
            <person name="Gilna P."/>
            <person name="Schmutz J."/>
            <person name="Larimer F."/>
            <person name="Land M."/>
            <person name="Kyrpides N.C."/>
            <person name="Mavromatis K."/>
            <person name="Richardson P."/>
            <person name="Rohde M."/>
            <person name="Goker M."/>
            <person name="Klenk H.P."/>
            <person name="Zhang Y."/>
            <person name="Roberts G.P."/>
            <person name="Reslewic S."/>
            <person name="Schwartz D.C."/>
        </authorList>
    </citation>
    <scope>NUCLEOTIDE SEQUENCE [LARGE SCALE GENOMIC DNA]</scope>
    <source>
        <strain evidence="15">ATCC 11170 / ATH 1.1.1 / DSM 467 / LMG 4362 / NCIMB 8255 / S1</strain>
    </source>
</reference>
<dbReference type="PATRIC" id="fig|269796.9.peg.1572"/>
<name>Q2RU94_RHORT</name>
<dbReference type="eggNOG" id="COG1352">
    <property type="taxonomic scope" value="Bacteria"/>
</dbReference>
<feature type="domain" description="HTH luxR-type" evidence="9">
    <location>
        <begin position="1410"/>
        <end position="1475"/>
    </location>
</feature>
<dbReference type="PROSITE" id="PS50110">
    <property type="entry name" value="RESPONSE_REGULATORY"/>
    <property type="match status" value="2"/>
</dbReference>
<dbReference type="Gene3D" id="1.10.287.130">
    <property type="match status" value="1"/>
</dbReference>
<dbReference type="HOGENOM" id="CLU_000892_1_0_5"/>
<dbReference type="CDD" id="cd16434">
    <property type="entry name" value="CheB-CheR_fusion"/>
    <property type="match status" value="1"/>
</dbReference>
<dbReference type="EnsemblBacteria" id="ABC22301">
    <property type="protein sequence ID" value="ABC22301"/>
    <property type="gene ID" value="Rru_A1500"/>
</dbReference>
<feature type="region of interest" description="Disordered" evidence="8">
    <location>
        <begin position="1"/>
        <end position="34"/>
    </location>
</feature>
<dbReference type="Pfam" id="PF00072">
    <property type="entry name" value="Response_reg"/>
    <property type="match status" value="2"/>
</dbReference>
<keyword evidence="7" id="KW-0175">Coiled coil</keyword>
<protein>
    <recommendedName>
        <fullName evidence="2">histidine kinase</fullName>
        <ecNumber evidence="2">2.7.13.3</ecNumber>
    </recommendedName>
</protein>
<evidence type="ECO:0000256" key="8">
    <source>
        <dbReference type="SAM" id="MobiDB-lite"/>
    </source>
</evidence>
<dbReference type="GO" id="GO:0000155">
    <property type="term" value="F:phosphorelay sensor kinase activity"/>
    <property type="evidence" value="ECO:0007669"/>
    <property type="project" value="InterPro"/>
</dbReference>
<keyword evidence="6" id="KW-0597">Phosphoprotein</keyword>
<dbReference type="Gene3D" id="3.40.50.150">
    <property type="entry name" value="Vaccinia Virus protein VP39"/>
    <property type="match status" value="1"/>
</dbReference>
<dbReference type="KEGG" id="rru:Rru_A1500"/>
<dbReference type="Pfam" id="PF13596">
    <property type="entry name" value="PAS_10"/>
    <property type="match status" value="1"/>
</dbReference>
<dbReference type="Proteomes" id="UP000001929">
    <property type="component" value="Chromosome"/>
</dbReference>
<dbReference type="PANTHER" id="PTHR24422:SF27">
    <property type="entry name" value="PROTEIN-GLUTAMATE O-METHYLTRANSFERASE"/>
    <property type="match status" value="1"/>
</dbReference>
<keyword evidence="3 5" id="KW-0145">Chemotaxis</keyword>
<dbReference type="InterPro" id="IPR016032">
    <property type="entry name" value="Sig_transdc_resp-reg_C-effctor"/>
</dbReference>
<feature type="active site" evidence="5">
    <location>
        <position position="166"/>
    </location>
</feature>
<feature type="modified residue" description="4-aspartylphosphate" evidence="6">
    <location>
        <position position="1184"/>
    </location>
</feature>
<keyword evidence="14" id="KW-0489">Methyltransferase</keyword>
<dbReference type="InterPro" id="IPR000780">
    <property type="entry name" value="CheR_MeTrfase"/>
</dbReference>
<dbReference type="Pfam" id="PF01339">
    <property type="entry name" value="CheB_methylest"/>
    <property type="match status" value="1"/>
</dbReference>
<feature type="domain" description="Response regulatory" evidence="11">
    <location>
        <begin position="1276"/>
        <end position="1391"/>
    </location>
</feature>
<dbReference type="InterPro" id="IPR003661">
    <property type="entry name" value="HisK_dim/P_dom"/>
</dbReference>
<dbReference type="Gene3D" id="3.40.50.2300">
    <property type="match status" value="2"/>
</dbReference>
<dbReference type="PANTHER" id="PTHR24422">
    <property type="entry name" value="CHEMOTAXIS PROTEIN METHYLTRANSFERASE"/>
    <property type="match status" value="1"/>
</dbReference>
<feature type="active site" evidence="5">
    <location>
        <position position="47"/>
    </location>
</feature>
<dbReference type="SUPFAM" id="SSF55785">
    <property type="entry name" value="PYP-like sensor domain (PAS domain)"/>
    <property type="match status" value="1"/>
</dbReference>
<evidence type="ECO:0000256" key="3">
    <source>
        <dbReference type="ARBA" id="ARBA00022500"/>
    </source>
</evidence>
<dbReference type="SUPFAM" id="SSF46894">
    <property type="entry name" value="C-terminal effector domain of the bipartite response regulators"/>
    <property type="match status" value="1"/>
</dbReference>
<dbReference type="RefSeq" id="WP_011389254.1">
    <property type="nucleotide sequence ID" value="NC_007643.1"/>
</dbReference>
<dbReference type="InterPro" id="IPR000792">
    <property type="entry name" value="Tscrpt_reg_LuxR_C"/>
</dbReference>
<feature type="domain" description="Response regulatory" evidence="11">
    <location>
        <begin position="1133"/>
        <end position="1250"/>
    </location>
</feature>
<dbReference type="InterPro" id="IPR000673">
    <property type="entry name" value="Sig_transdc_resp-reg_Me-estase"/>
</dbReference>
<dbReference type="InterPro" id="IPR005467">
    <property type="entry name" value="His_kinase_dom"/>
</dbReference>
<dbReference type="SUPFAM" id="SSF47757">
    <property type="entry name" value="Chemotaxis receptor methyltransferase CheR, N-terminal domain"/>
    <property type="match status" value="1"/>
</dbReference>
<dbReference type="SMART" id="SM00138">
    <property type="entry name" value="MeTrc"/>
    <property type="match status" value="1"/>
</dbReference>
<dbReference type="InterPro" id="IPR036388">
    <property type="entry name" value="WH-like_DNA-bd_sf"/>
</dbReference>
<accession>Q2RU94</accession>